<keyword evidence="3" id="KW-0677">Repeat</keyword>
<keyword evidence="4" id="KW-1133">Transmembrane helix</keyword>
<dbReference type="CDD" id="cd04037">
    <property type="entry name" value="C2E_Ferlin"/>
    <property type="match status" value="1"/>
</dbReference>
<proteinExistence type="predicted"/>
<evidence type="ECO:0000259" key="6">
    <source>
        <dbReference type="PROSITE" id="PS50004"/>
    </source>
</evidence>
<name>A0ABD2QEA9_9PLAT</name>
<dbReference type="PANTHER" id="PTHR12546">
    <property type="entry name" value="FER-1-LIKE"/>
    <property type="match status" value="1"/>
</dbReference>
<dbReference type="PROSITE" id="PS50004">
    <property type="entry name" value="C2"/>
    <property type="match status" value="2"/>
</dbReference>
<protein>
    <recommendedName>
        <fullName evidence="6">C2 domain-containing protein</fullName>
    </recommendedName>
</protein>
<reference evidence="7 8" key="1">
    <citation type="submission" date="2024-11" db="EMBL/GenBank/DDBJ databases">
        <title>Adaptive evolution of stress response genes in parasites aligns with host niche diversity.</title>
        <authorList>
            <person name="Hahn C."/>
            <person name="Resl P."/>
        </authorList>
    </citation>
    <scope>NUCLEOTIDE SEQUENCE [LARGE SCALE GENOMIC DNA]</scope>
    <source>
        <strain evidence="7">EGGRZ-B1_66</strain>
        <tissue evidence="7">Body</tissue>
    </source>
</reference>
<dbReference type="InterPro" id="IPR037723">
    <property type="entry name" value="C2D_Ferlin"/>
</dbReference>
<dbReference type="Proteomes" id="UP001626550">
    <property type="component" value="Unassembled WGS sequence"/>
</dbReference>
<evidence type="ECO:0000256" key="1">
    <source>
        <dbReference type="ARBA" id="ARBA00004167"/>
    </source>
</evidence>
<sequence>MSDPYCRVVFGYCSEKTIQLDSTLCPTWDETIIFPPIELCGNVEYMMQNPPSVVMEFFDFNKITSDQYLGRCEATPSVQIDPDDKPKIRLNWFDIYRHGRKAGQVLAAFEMILMEKVDLPMPPPRLADRYMVPHGIRPEMQLTRVEILCWGVRNMKKYQLCSVNNPCVEFDVGEKFVHSDVLKNAKYNSNFEHNKLTIDVMLPIMPRFMPPLNIRVNDHRLFGRKPVVGLCSLSDLASFRCQPLAADLDPLLAFPTFAGDSKLLTDANQDQSSSAIVNLNETQDKIKDMQQKKNMVSFQKCQTDLLSDWFLFIFAGIKSWFVRMKSKMHHKKKLPTLDLTQLDEDIDWWSKFYASLGEYGKCRKYMDLGYDKLKYFDTELEKVENFDKFQDLCNTYKLTRGKNMDEEDDNFAGEFKGTFFVYPISDDISAPKPLRYLDQLVPDMKKLDCIVRVYVIRACDLQPNDPSGLADPYILVRCGHEKKKSSHVPNNLNPEFGCMFQFKAVIPRDKDLKVQIWDYDLLTTDDMIGKS</sequence>
<dbReference type="GO" id="GO:0016020">
    <property type="term" value="C:membrane"/>
    <property type="evidence" value="ECO:0007669"/>
    <property type="project" value="UniProtKB-SubCell"/>
</dbReference>
<comment type="subcellular location">
    <subcellularLocation>
        <location evidence="1">Membrane</location>
        <topology evidence="1">Single-pass membrane protein</topology>
    </subcellularLocation>
</comment>
<feature type="domain" description="C2" evidence="6">
    <location>
        <begin position="1"/>
        <end position="93"/>
    </location>
</feature>
<dbReference type="SUPFAM" id="SSF49562">
    <property type="entry name" value="C2 domain (Calcium/lipid-binding domain, CaLB)"/>
    <property type="match status" value="3"/>
</dbReference>
<keyword evidence="8" id="KW-1185">Reference proteome</keyword>
<dbReference type="CDD" id="cd04017">
    <property type="entry name" value="C2D_Ferlin"/>
    <property type="match status" value="1"/>
</dbReference>
<dbReference type="AlphaFoldDB" id="A0ABD2QEA9"/>
<keyword evidence="5" id="KW-0472">Membrane</keyword>
<dbReference type="InterPro" id="IPR037724">
    <property type="entry name" value="C2E_Ferlin"/>
</dbReference>
<organism evidence="7 8">
    <name type="scientific">Cichlidogyrus casuarinus</name>
    <dbReference type="NCBI Taxonomy" id="1844966"/>
    <lineage>
        <taxon>Eukaryota</taxon>
        <taxon>Metazoa</taxon>
        <taxon>Spiralia</taxon>
        <taxon>Lophotrochozoa</taxon>
        <taxon>Platyhelminthes</taxon>
        <taxon>Monogenea</taxon>
        <taxon>Monopisthocotylea</taxon>
        <taxon>Dactylogyridea</taxon>
        <taxon>Ancyrocephalidae</taxon>
        <taxon>Cichlidogyrus</taxon>
    </lineage>
</organism>
<evidence type="ECO:0000313" key="8">
    <source>
        <dbReference type="Proteomes" id="UP001626550"/>
    </source>
</evidence>
<dbReference type="PANTHER" id="PTHR12546:SF33">
    <property type="entry name" value="SPERM VESICLE FUSION PROTEIN FER-1"/>
    <property type="match status" value="1"/>
</dbReference>
<evidence type="ECO:0000256" key="5">
    <source>
        <dbReference type="ARBA" id="ARBA00023136"/>
    </source>
</evidence>
<dbReference type="Pfam" id="PF00168">
    <property type="entry name" value="C2"/>
    <property type="match status" value="2"/>
</dbReference>
<dbReference type="EMBL" id="JBJKFK010000314">
    <property type="protein sequence ID" value="KAL3317881.1"/>
    <property type="molecule type" value="Genomic_DNA"/>
</dbReference>
<evidence type="ECO:0000256" key="3">
    <source>
        <dbReference type="ARBA" id="ARBA00022737"/>
    </source>
</evidence>
<comment type="caution">
    <text evidence="7">The sequence shown here is derived from an EMBL/GenBank/DDBJ whole genome shotgun (WGS) entry which is preliminary data.</text>
</comment>
<accession>A0ABD2QEA9</accession>
<keyword evidence="2" id="KW-0812">Transmembrane</keyword>
<dbReference type="Gene3D" id="2.60.40.150">
    <property type="entry name" value="C2 domain"/>
    <property type="match status" value="2"/>
</dbReference>
<evidence type="ECO:0000256" key="4">
    <source>
        <dbReference type="ARBA" id="ARBA00022989"/>
    </source>
</evidence>
<dbReference type="PRINTS" id="PR00360">
    <property type="entry name" value="C2DOMAIN"/>
</dbReference>
<gene>
    <name evidence="7" type="ORF">Ciccas_003458</name>
</gene>
<dbReference type="InterPro" id="IPR000008">
    <property type="entry name" value="C2_dom"/>
</dbReference>
<dbReference type="InterPro" id="IPR037721">
    <property type="entry name" value="Ferlin"/>
</dbReference>
<evidence type="ECO:0000256" key="2">
    <source>
        <dbReference type="ARBA" id="ARBA00022692"/>
    </source>
</evidence>
<feature type="domain" description="C2" evidence="6">
    <location>
        <begin position="432"/>
        <end position="531"/>
    </location>
</feature>
<dbReference type="InterPro" id="IPR035892">
    <property type="entry name" value="C2_domain_sf"/>
</dbReference>
<evidence type="ECO:0000313" key="7">
    <source>
        <dbReference type="EMBL" id="KAL3317881.1"/>
    </source>
</evidence>